<dbReference type="PROSITE" id="PS50217">
    <property type="entry name" value="BZIP"/>
    <property type="match status" value="1"/>
</dbReference>
<proteinExistence type="predicted"/>
<dbReference type="AlphaFoldDB" id="A0ABD2UEN3"/>
<comment type="subcellular location">
    <subcellularLocation>
        <location evidence="1">Nucleus</location>
    </subcellularLocation>
</comment>
<evidence type="ECO:0000256" key="3">
    <source>
        <dbReference type="ARBA" id="ARBA00023125"/>
    </source>
</evidence>
<reference evidence="10 11" key="1">
    <citation type="submission" date="2024-05" db="EMBL/GenBank/DDBJ databases">
        <title>De novo assembly of an allotetraploid wild potato.</title>
        <authorList>
            <person name="Hosaka A.J."/>
        </authorList>
    </citation>
    <scope>NUCLEOTIDE SEQUENCE [LARGE SCALE GENOMIC DNA]</scope>
    <source>
        <tissue evidence="10">Young leaves</tissue>
    </source>
</reference>
<feature type="compositionally biased region" description="Polar residues" evidence="7">
    <location>
        <begin position="349"/>
        <end position="369"/>
    </location>
</feature>
<organism evidence="10 11">
    <name type="scientific">Solanum stoloniferum</name>
    <dbReference type="NCBI Taxonomy" id="62892"/>
    <lineage>
        <taxon>Eukaryota</taxon>
        <taxon>Viridiplantae</taxon>
        <taxon>Streptophyta</taxon>
        <taxon>Embryophyta</taxon>
        <taxon>Tracheophyta</taxon>
        <taxon>Spermatophyta</taxon>
        <taxon>Magnoliopsida</taxon>
        <taxon>eudicotyledons</taxon>
        <taxon>Gunneridae</taxon>
        <taxon>Pentapetalae</taxon>
        <taxon>asterids</taxon>
        <taxon>lamiids</taxon>
        <taxon>Solanales</taxon>
        <taxon>Solanaceae</taxon>
        <taxon>Solanoideae</taxon>
        <taxon>Solaneae</taxon>
        <taxon>Solanum</taxon>
    </lineage>
</organism>
<dbReference type="SUPFAM" id="SSF57959">
    <property type="entry name" value="Leucine zipper domain"/>
    <property type="match status" value="1"/>
</dbReference>
<name>A0ABD2UEN3_9SOLN</name>
<evidence type="ECO:0000256" key="2">
    <source>
        <dbReference type="ARBA" id="ARBA00023015"/>
    </source>
</evidence>
<evidence type="ECO:0000259" key="9">
    <source>
        <dbReference type="PROSITE" id="PS50217"/>
    </source>
</evidence>
<evidence type="ECO:0000256" key="6">
    <source>
        <dbReference type="SAM" id="Coils"/>
    </source>
</evidence>
<dbReference type="InterPro" id="IPR046347">
    <property type="entry name" value="bZIP_sf"/>
</dbReference>
<keyword evidence="8" id="KW-0812">Transmembrane</keyword>
<gene>
    <name evidence="10" type="ORF">AABB24_010923</name>
</gene>
<dbReference type="Pfam" id="PF00170">
    <property type="entry name" value="bZIP_1"/>
    <property type="match status" value="1"/>
</dbReference>
<evidence type="ECO:0000256" key="1">
    <source>
        <dbReference type="ARBA" id="ARBA00004123"/>
    </source>
</evidence>
<evidence type="ECO:0000256" key="5">
    <source>
        <dbReference type="ARBA" id="ARBA00023242"/>
    </source>
</evidence>
<dbReference type="InterPro" id="IPR004827">
    <property type="entry name" value="bZIP"/>
</dbReference>
<feature type="region of interest" description="Disordered" evidence="7">
    <location>
        <begin position="335"/>
        <end position="369"/>
    </location>
</feature>
<dbReference type="GO" id="GO:0003677">
    <property type="term" value="F:DNA binding"/>
    <property type="evidence" value="ECO:0007669"/>
    <property type="project" value="UniProtKB-KW"/>
</dbReference>
<feature type="non-terminal residue" evidence="10">
    <location>
        <position position="1"/>
    </location>
</feature>
<feature type="domain" description="BZIP" evidence="9">
    <location>
        <begin position="212"/>
        <end position="275"/>
    </location>
</feature>
<keyword evidence="6" id="KW-0175">Coiled coil</keyword>
<accession>A0ABD2UEN3</accession>
<dbReference type="CDD" id="cd14703">
    <property type="entry name" value="bZIP_plant_RF2"/>
    <property type="match status" value="1"/>
</dbReference>
<feature type="compositionally biased region" description="Polar residues" evidence="7">
    <location>
        <begin position="115"/>
        <end position="127"/>
    </location>
</feature>
<dbReference type="PANTHER" id="PTHR13690">
    <property type="entry name" value="TRANSCRIPTION FACTOR POSF21-RELATED"/>
    <property type="match status" value="1"/>
</dbReference>
<evidence type="ECO:0000313" key="11">
    <source>
        <dbReference type="Proteomes" id="UP001627284"/>
    </source>
</evidence>
<keyword evidence="3" id="KW-0238">DNA-binding</keyword>
<keyword evidence="8" id="KW-1133">Transmembrane helix</keyword>
<dbReference type="EMBL" id="JBJKTR010000006">
    <property type="protein sequence ID" value="KAL3366026.1"/>
    <property type="molecule type" value="Genomic_DNA"/>
</dbReference>
<dbReference type="FunFam" id="1.20.5.170:FF:000083">
    <property type="entry name" value="Transcription factor VIP1"/>
    <property type="match status" value="1"/>
</dbReference>
<feature type="compositionally biased region" description="Basic and acidic residues" evidence="7">
    <location>
        <begin position="163"/>
        <end position="172"/>
    </location>
</feature>
<keyword evidence="5" id="KW-0539">Nucleus</keyword>
<evidence type="ECO:0000256" key="8">
    <source>
        <dbReference type="SAM" id="Phobius"/>
    </source>
</evidence>
<dbReference type="Proteomes" id="UP001627284">
    <property type="component" value="Unassembled WGS sequence"/>
</dbReference>
<feature type="region of interest" description="Disordered" evidence="7">
    <location>
        <begin position="113"/>
        <end position="141"/>
    </location>
</feature>
<keyword evidence="2" id="KW-0805">Transcription regulation</keyword>
<evidence type="ECO:0000313" key="10">
    <source>
        <dbReference type="EMBL" id="KAL3366026.1"/>
    </source>
</evidence>
<keyword evidence="8" id="KW-0472">Membrane</keyword>
<dbReference type="Gene3D" id="1.20.5.170">
    <property type="match status" value="1"/>
</dbReference>
<comment type="caution">
    <text evidence="10">The sequence shown here is derived from an EMBL/GenBank/DDBJ whole genome shotgun (WGS) entry which is preliminary data.</text>
</comment>
<evidence type="ECO:0000256" key="4">
    <source>
        <dbReference type="ARBA" id="ARBA00023163"/>
    </source>
</evidence>
<keyword evidence="11" id="KW-1185">Reference proteome</keyword>
<dbReference type="InterPro" id="IPR044759">
    <property type="entry name" value="bZIP_RF2"/>
</dbReference>
<sequence>QPPKFTYLILFFPSNHWVPFFFFALYSLRSFYCKKIPNLGSFLMDPKFAGKPIQAQFYSGQTDLDQMQDTPTRGARHRRAQSETFFRFPSFDDDMLLDDVVSDFSLDVQAPTLMQPANSPDSSSTGPALSAGPSDNPKPLAHYRSLSVDADFFDGLDFGGVPTEKKMMGSEPRHRHSNSMDGSFDTSSFESESLSVKKAMAPDRLAELSLIDPKRAKRILANRQSAARSKERKTRYTSELERKVQTLQTEATTLSAQITVLQRDTSGLNAENKELKFRLQALEQQAHLRDALNDTLREELQRLKIEAGQLPSANGNRGMRPHLPPQPQSFVQCGNLHAQHQQPHIPRSPASNQTVSGQSQNSFFNFNRA</sequence>
<feature type="coiled-coil region" evidence="6">
    <location>
        <begin position="237"/>
        <end position="285"/>
    </location>
</feature>
<evidence type="ECO:0000256" key="7">
    <source>
        <dbReference type="SAM" id="MobiDB-lite"/>
    </source>
</evidence>
<keyword evidence="4" id="KW-0804">Transcription</keyword>
<feature type="transmembrane region" description="Helical" evidence="8">
    <location>
        <begin position="6"/>
        <end position="28"/>
    </location>
</feature>
<dbReference type="PANTHER" id="PTHR13690:SF107">
    <property type="entry name" value="TRANSCRIPTION FACTOR VIP1-LIKE"/>
    <property type="match status" value="1"/>
</dbReference>
<feature type="region of interest" description="Disordered" evidence="7">
    <location>
        <begin position="163"/>
        <end position="187"/>
    </location>
</feature>
<dbReference type="SMART" id="SM00338">
    <property type="entry name" value="BRLZ"/>
    <property type="match status" value="1"/>
</dbReference>
<protein>
    <recommendedName>
        <fullName evidence="9">BZIP domain-containing protein</fullName>
    </recommendedName>
</protein>
<dbReference type="GO" id="GO:0005634">
    <property type="term" value="C:nucleus"/>
    <property type="evidence" value="ECO:0007669"/>
    <property type="project" value="UniProtKB-SubCell"/>
</dbReference>